<keyword evidence="4" id="KW-1185">Reference proteome</keyword>
<dbReference type="RefSeq" id="WP_381830576.1">
    <property type="nucleotide sequence ID" value="NZ_JBHTCF010000004.1"/>
</dbReference>
<evidence type="ECO:0000313" key="3">
    <source>
        <dbReference type="EMBL" id="MFC7305275.1"/>
    </source>
</evidence>
<name>A0ABW2JIL5_9ACTN</name>
<reference evidence="4" key="1">
    <citation type="journal article" date="2019" name="Int. J. Syst. Evol. Microbiol.">
        <title>The Global Catalogue of Microorganisms (GCM) 10K type strain sequencing project: providing services to taxonomists for standard genome sequencing and annotation.</title>
        <authorList>
            <consortium name="The Broad Institute Genomics Platform"/>
            <consortium name="The Broad Institute Genome Sequencing Center for Infectious Disease"/>
            <person name="Wu L."/>
            <person name="Ma J."/>
        </authorList>
    </citation>
    <scope>NUCLEOTIDE SEQUENCE [LARGE SCALE GENOMIC DNA]</scope>
    <source>
        <strain evidence="4">SYNS20</strain>
    </source>
</reference>
<dbReference type="EMBL" id="JBHTCF010000004">
    <property type="protein sequence ID" value="MFC7305275.1"/>
    <property type="molecule type" value="Genomic_DNA"/>
</dbReference>
<dbReference type="Proteomes" id="UP001596523">
    <property type="component" value="Unassembled WGS sequence"/>
</dbReference>
<organism evidence="3 4">
    <name type="scientific">Streptomyces monticola</name>
    <dbReference type="NCBI Taxonomy" id="2666263"/>
    <lineage>
        <taxon>Bacteria</taxon>
        <taxon>Bacillati</taxon>
        <taxon>Actinomycetota</taxon>
        <taxon>Actinomycetes</taxon>
        <taxon>Kitasatosporales</taxon>
        <taxon>Streptomycetaceae</taxon>
        <taxon>Streptomyces</taxon>
    </lineage>
</organism>
<evidence type="ECO:0008006" key="5">
    <source>
        <dbReference type="Google" id="ProtNLM"/>
    </source>
</evidence>
<protein>
    <recommendedName>
        <fullName evidence="5">Integral membrane protein</fullName>
    </recommendedName>
</protein>
<comment type="caution">
    <text evidence="3">The sequence shown here is derived from an EMBL/GenBank/DDBJ whole genome shotgun (WGS) entry which is preliminary data.</text>
</comment>
<keyword evidence="2" id="KW-1133">Transmembrane helix</keyword>
<sequence length="146" mass="14748">MVEAVAIAWLNWFLGVVVDNQKMSLAGLDPQAMSAGSWVAGAVFGLYLALCAVILLRTGVRDRAPGRFGRMVLISAAVVHGVTGALSVGLVGWAAFAFTMVVLGLIVLTLMAYEKKAGANGGADAARGSAPNGTPPAPAAEGPSPA</sequence>
<keyword evidence="2" id="KW-0472">Membrane</keyword>
<gene>
    <name evidence="3" type="ORF">ACFQVC_13705</name>
</gene>
<proteinExistence type="predicted"/>
<feature type="compositionally biased region" description="Pro residues" evidence="1">
    <location>
        <begin position="133"/>
        <end position="146"/>
    </location>
</feature>
<evidence type="ECO:0000313" key="4">
    <source>
        <dbReference type="Proteomes" id="UP001596523"/>
    </source>
</evidence>
<evidence type="ECO:0000256" key="2">
    <source>
        <dbReference type="SAM" id="Phobius"/>
    </source>
</evidence>
<feature type="region of interest" description="Disordered" evidence="1">
    <location>
        <begin position="120"/>
        <end position="146"/>
    </location>
</feature>
<accession>A0ABW2JIL5</accession>
<evidence type="ECO:0000256" key="1">
    <source>
        <dbReference type="SAM" id="MobiDB-lite"/>
    </source>
</evidence>
<feature type="transmembrane region" description="Helical" evidence="2">
    <location>
        <begin position="68"/>
        <end position="87"/>
    </location>
</feature>
<feature type="transmembrane region" description="Helical" evidence="2">
    <location>
        <begin position="93"/>
        <end position="113"/>
    </location>
</feature>
<feature type="transmembrane region" description="Helical" evidence="2">
    <location>
        <begin position="35"/>
        <end position="56"/>
    </location>
</feature>
<feature type="compositionally biased region" description="Low complexity" evidence="1">
    <location>
        <begin position="122"/>
        <end position="132"/>
    </location>
</feature>
<keyword evidence="2" id="KW-0812">Transmembrane</keyword>